<protein>
    <submittedName>
        <fullName evidence="3">T9SS type A sorting domain-containing protein</fullName>
    </submittedName>
</protein>
<feature type="signal peptide" evidence="1">
    <location>
        <begin position="1"/>
        <end position="26"/>
    </location>
</feature>
<dbReference type="RefSeq" id="WP_169663641.1">
    <property type="nucleotide sequence ID" value="NZ_CP076133.1"/>
</dbReference>
<feature type="chain" id="PRO_5043320537" evidence="1">
    <location>
        <begin position="27"/>
        <end position="766"/>
    </location>
</feature>
<gene>
    <name evidence="3" type="ORF">KMW28_24990</name>
</gene>
<evidence type="ECO:0000256" key="1">
    <source>
        <dbReference type="SAM" id="SignalP"/>
    </source>
</evidence>
<organism evidence="3 4">
    <name type="scientific">Flammeovirga yaeyamensis</name>
    <dbReference type="NCBI Taxonomy" id="367791"/>
    <lineage>
        <taxon>Bacteria</taxon>
        <taxon>Pseudomonadati</taxon>
        <taxon>Bacteroidota</taxon>
        <taxon>Cytophagia</taxon>
        <taxon>Cytophagales</taxon>
        <taxon>Flammeovirgaceae</taxon>
        <taxon>Flammeovirga</taxon>
    </lineage>
</organism>
<evidence type="ECO:0000259" key="2">
    <source>
        <dbReference type="Pfam" id="PF18962"/>
    </source>
</evidence>
<evidence type="ECO:0000313" key="3">
    <source>
        <dbReference type="EMBL" id="QWG04150.1"/>
    </source>
</evidence>
<dbReference type="EMBL" id="CP076133">
    <property type="protein sequence ID" value="QWG04150.1"/>
    <property type="molecule type" value="Genomic_DNA"/>
</dbReference>
<dbReference type="InterPro" id="IPR026444">
    <property type="entry name" value="Secre_tail"/>
</dbReference>
<evidence type="ECO:0000313" key="4">
    <source>
        <dbReference type="Proteomes" id="UP000678679"/>
    </source>
</evidence>
<dbReference type="AlphaFoldDB" id="A0AAX1N9M1"/>
<reference evidence="3 4" key="1">
    <citation type="submission" date="2021-05" db="EMBL/GenBank/DDBJ databases">
        <title>Comparative genomic studies on the polysaccharide-degrading batcterial strains of the Flammeovirga genus.</title>
        <authorList>
            <person name="Zewei F."/>
            <person name="Zheng Z."/>
            <person name="Yu L."/>
            <person name="Ruyue G."/>
            <person name="Yanhong M."/>
            <person name="Yuanyuan C."/>
            <person name="Jingyan G."/>
            <person name="Wenjun H."/>
        </authorList>
    </citation>
    <scope>NUCLEOTIDE SEQUENCE [LARGE SCALE GENOMIC DNA]</scope>
    <source>
        <strain evidence="3 4">NBRC:100898</strain>
    </source>
</reference>
<name>A0AAX1N9M1_9BACT</name>
<accession>A0AAX1N9M1</accession>
<feature type="domain" description="Secretion system C-terminal sorting" evidence="2">
    <location>
        <begin position="691"/>
        <end position="764"/>
    </location>
</feature>
<dbReference type="NCBIfam" id="TIGR04183">
    <property type="entry name" value="Por_Secre_tail"/>
    <property type="match status" value="1"/>
</dbReference>
<dbReference type="Pfam" id="PF18962">
    <property type="entry name" value="Por_Secre_tail"/>
    <property type="match status" value="1"/>
</dbReference>
<sequence>MFNYLFRLQSILTIVCFMFLAKNSNAATPEQTTFTFKVPSCVGTKSATAWVGNRVVIMIEGESPSSRSATTMNKVLDILDAMDAKFVEFSGLSNLPKQSSYKGLPVIEIVTDNCGYGGLAYHGTRGMSTGKVLFNEVYDAANSGRNAIHQVFLYETARNFYLTRFNNKFDWIMNDNASNWGWWTVGFNNAQAVMIPTSLNYELLYYGQSLAQFREGMVSKFEYYLNNTQYNFDNTWRKDRLPWRQQSSVNDLMTGMIIYSYENFGGDAWIKKVYRYLESNVVSDRSSRTSYQECRDNVYKIWSLSANRNLEDFFERDMRWVISSSAKSWVINRLGNNGGDNGGEEITGIAPKEGSVLKSNSVEFKWDLEGDSHWLYVGTSVGETDILNTGGEFTEKKYIVNNLPNTGTVYLRLWSKINNNWSYNDYTYTMSVDGNGGDNGSDNGEGTCDWVLQDGNALDIGAYENDTYVVGTDNYLYKSNGYNGFSLVDNSMRIKKVDVGQSGLWAINTDNRIYQYTNNTWVYRRGIGTDIAVGNNVYTIGTDGKVYKYLGDGWSSPYGTTLGTDIAAASDDRPWIRGTDGYVYQWLGSRWDKKGNLKIKDIAINPTKDEFVFVDTNNSVQKYVGSGTYEVLSGIGSRISITSDSKLWTVTSTNKIYHYTCDFATMSSSARSINSFENEVLNDDFNQVIFYPNPISNQKLNIKGLPLDKEVTISISNIQGQVIYNLSTTTKEIITLSLKESRVPHGIYILKIEMIDDVITTKIKVN</sequence>
<proteinExistence type="predicted"/>
<dbReference type="Proteomes" id="UP000678679">
    <property type="component" value="Chromosome 2"/>
</dbReference>
<keyword evidence="1" id="KW-0732">Signal</keyword>
<keyword evidence="4" id="KW-1185">Reference proteome</keyword>
<dbReference type="KEGG" id="fya:KMW28_24990"/>